<evidence type="ECO:0000313" key="1">
    <source>
        <dbReference type="EMBL" id="KAK1483532.1"/>
    </source>
</evidence>
<gene>
    <name evidence="1" type="ORF">CCUS01_15714</name>
</gene>
<sequence>MSLVSLPSCQSAFVKKTLTTLLHLRRQVNVSKRNLFALRKSTACLHDEHSSADRLNVSSFCPFAANRHCDGAWVPPRPLSWRVNPSRQGTKISVNQPIFSSQLGLHDGHRPRIARGFAVVPILQLRDQDPLEDEPAPSISRSPIPLHNRPIMSNLALRLKRAAILRIISASHLSVSLETTSPAVSAVYSVLARPRRPPPILQGPSQVRSQVGDRTYSPSIFAHCVGCIYPPLHCRSPNPQVGNTSSVSFCSLVR</sequence>
<dbReference type="EMBL" id="MPDP01000085">
    <property type="protein sequence ID" value="KAK1483532.1"/>
    <property type="molecule type" value="Genomic_DNA"/>
</dbReference>
<evidence type="ECO:0000313" key="2">
    <source>
        <dbReference type="Proteomes" id="UP001239213"/>
    </source>
</evidence>
<comment type="caution">
    <text evidence="1">The sequence shown here is derived from an EMBL/GenBank/DDBJ whole genome shotgun (WGS) entry which is preliminary data.</text>
</comment>
<name>A0AAI9VFC4_9PEZI</name>
<dbReference type="Proteomes" id="UP001239213">
    <property type="component" value="Unassembled WGS sequence"/>
</dbReference>
<protein>
    <submittedName>
        <fullName evidence="1">Uncharacterized protein</fullName>
    </submittedName>
</protein>
<accession>A0AAI9VFC4</accession>
<reference evidence="1" key="1">
    <citation type="submission" date="2016-11" db="EMBL/GenBank/DDBJ databases">
        <title>The genome sequence of Colletotrichum cuscutae.</title>
        <authorList>
            <person name="Baroncelli R."/>
        </authorList>
    </citation>
    <scope>NUCLEOTIDE SEQUENCE</scope>
    <source>
        <strain evidence="1">IMI 304802</strain>
    </source>
</reference>
<keyword evidence="2" id="KW-1185">Reference proteome</keyword>
<proteinExistence type="predicted"/>
<organism evidence="1 2">
    <name type="scientific">Colletotrichum cuscutae</name>
    <dbReference type="NCBI Taxonomy" id="1209917"/>
    <lineage>
        <taxon>Eukaryota</taxon>
        <taxon>Fungi</taxon>
        <taxon>Dikarya</taxon>
        <taxon>Ascomycota</taxon>
        <taxon>Pezizomycotina</taxon>
        <taxon>Sordariomycetes</taxon>
        <taxon>Hypocreomycetidae</taxon>
        <taxon>Glomerellales</taxon>
        <taxon>Glomerellaceae</taxon>
        <taxon>Colletotrichum</taxon>
        <taxon>Colletotrichum acutatum species complex</taxon>
    </lineage>
</organism>
<dbReference type="AlphaFoldDB" id="A0AAI9VFC4"/>